<name>A0ABM7FGA7_9ACTN</name>
<feature type="region of interest" description="Disordered" evidence="1">
    <location>
        <begin position="270"/>
        <end position="399"/>
    </location>
</feature>
<proteinExistence type="predicted"/>
<dbReference type="Proteomes" id="UP001321542">
    <property type="component" value="Chromosome"/>
</dbReference>
<feature type="compositionally biased region" description="Gly residues" evidence="1">
    <location>
        <begin position="273"/>
        <end position="305"/>
    </location>
</feature>
<feature type="compositionally biased region" description="Gly residues" evidence="1">
    <location>
        <begin position="363"/>
        <end position="383"/>
    </location>
</feature>
<accession>A0ABM7FGA7</accession>
<evidence type="ECO:0000256" key="2">
    <source>
        <dbReference type="SAM" id="Phobius"/>
    </source>
</evidence>
<keyword evidence="2" id="KW-1133">Transmembrane helix</keyword>
<evidence type="ECO:0000313" key="3">
    <source>
        <dbReference type="EMBL" id="BBC36090.1"/>
    </source>
</evidence>
<protein>
    <submittedName>
        <fullName evidence="3">Uncharacterized protein</fullName>
    </submittedName>
</protein>
<gene>
    <name evidence="3" type="ORF">SGFS_073840</name>
</gene>
<keyword evidence="4" id="KW-1185">Reference proteome</keyword>
<dbReference type="EMBL" id="AP018448">
    <property type="protein sequence ID" value="BBC36090.1"/>
    <property type="molecule type" value="Genomic_DNA"/>
</dbReference>
<feature type="compositionally biased region" description="Low complexity" evidence="1">
    <location>
        <begin position="191"/>
        <end position="203"/>
    </location>
</feature>
<feature type="region of interest" description="Disordered" evidence="1">
    <location>
        <begin position="145"/>
        <end position="225"/>
    </location>
</feature>
<feature type="compositionally biased region" description="Basic and acidic residues" evidence="1">
    <location>
        <begin position="308"/>
        <end position="323"/>
    </location>
</feature>
<evidence type="ECO:0000256" key="1">
    <source>
        <dbReference type="SAM" id="MobiDB-lite"/>
    </source>
</evidence>
<reference evidence="3 4" key="2">
    <citation type="journal article" date="2023" name="ChemBioChem">
        <title>Acyltransferase Domain Exchange between Two Independent Type I Polyketide Synthases in the Same Producer Strain of Macrolide Antibiotics.</title>
        <authorList>
            <person name="Kudo F."/>
            <person name="Kishikawa K."/>
            <person name="Tsuboi K."/>
            <person name="Kido T."/>
            <person name="Usui T."/>
            <person name="Hashimoto J."/>
            <person name="Shin-Ya K."/>
            <person name="Miyanaga A."/>
            <person name="Eguchi T."/>
        </authorList>
    </citation>
    <scope>NUCLEOTIDE SEQUENCE [LARGE SCALE GENOMIC DNA]</scope>
    <source>
        <strain evidence="3 4">A-8890</strain>
    </source>
</reference>
<feature type="compositionally biased region" description="Gly residues" evidence="1">
    <location>
        <begin position="324"/>
        <end position="355"/>
    </location>
</feature>
<feature type="transmembrane region" description="Helical" evidence="2">
    <location>
        <begin position="120"/>
        <end position="143"/>
    </location>
</feature>
<dbReference type="RefSeq" id="WP_286256359.1">
    <property type="nucleotide sequence ID" value="NZ_AP018448.1"/>
</dbReference>
<reference evidence="3 4" key="1">
    <citation type="journal article" date="2010" name="ChemBioChem">
        <title>Cloning and characterization of the biosynthetic gene cluster of 16-membered macrolide antibiotic FD-891: involvement of a dual functional cytochrome P450 monooxygenase catalyzing epoxidation and hydroxylation.</title>
        <authorList>
            <person name="Kudo F."/>
            <person name="Motegi A."/>
            <person name="Mizoue K."/>
            <person name="Eguchi T."/>
        </authorList>
    </citation>
    <scope>NUCLEOTIDE SEQUENCE [LARGE SCALE GENOMIC DNA]</scope>
    <source>
        <strain evidence="3 4">A-8890</strain>
    </source>
</reference>
<feature type="region of interest" description="Disordered" evidence="1">
    <location>
        <begin position="79"/>
        <end position="113"/>
    </location>
</feature>
<keyword evidence="2" id="KW-0472">Membrane</keyword>
<evidence type="ECO:0000313" key="4">
    <source>
        <dbReference type="Proteomes" id="UP001321542"/>
    </source>
</evidence>
<sequence length="399" mass="40000">MADEQYKWLNRDAAERLLRGEPLEAVDADVRDRADRLAEALGALTADLPAESPEHPELPGEEAALAAFRLARSGKGDEATALGRVSRTHDSAPADDAGLVCLGRPAPGGRRARWGRPARYGLVAALAAGMLGGIAVAAGTGALPPLFRDDEPEPSVSVPAAGTSDRPLVSPSPEDTSDGGLVRSEPEPGESPDGGADAGAAPDDSAETGQPDDTSDGKGRSQQWWQEMLAVCREVRDGKNVDEMDADRRRSLEDAAGGDAKGHVKKYCDGLLSVGGGAKPGSGVSGGSGGKGRGGNTSGSAGSSGGDADSRDDYTRPAKDKTGKGNGRNKGNGGNSGGNGHWNKGNGGNSGGGNGHRNKGGGKTKGGNGKGGGNKPHGQGGAGTEIEAASPQLATPASL</sequence>
<keyword evidence="2" id="KW-0812">Transmembrane</keyword>
<organism evidence="3 4">
    <name type="scientific">Streptomyces graminofaciens</name>
    <dbReference type="NCBI Taxonomy" id="68212"/>
    <lineage>
        <taxon>Bacteria</taxon>
        <taxon>Bacillati</taxon>
        <taxon>Actinomycetota</taxon>
        <taxon>Actinomycetes</taxon>
        <taxon>Kitasatosporales</taxon>
        <taxon>Streptomycetaceae</taxon>
        <taxon>Streptomyces</taxon>
    </lineage>
</organism>